<reference evidence="2 3" key="1">
    <citation type="submission" date="2023-02" db="EMBL/GenBank/DDBJ databases">
        <title>LHISI_Scaffold_Assembly.</title>
        <authorList>
            <person name="Stuart O.P."/>
            <person name="Cleave R."/>
            <person name="Magrath M.J.L."/>
            <person name="Mikheyev A.S."/>
        </authorList>
    </citation>
    <scope>NUCLEOTIDE SEQUENCE [LARGE SCALE GENOMIC DNA]</scope>
    <source>
        <strain evidence="2">Daus_M_001</strain>
        <tissue evidence="2">Leg muscle</tissue>
    </source>
</reference>
<feature type="transmembrane region" description="Helical" evidence="1">
    <location>
        <begin position="596"/>
        <end position="619"/>
    </location>
</feature>
<evidence type="ECO:0000313" key="3">
    <source>
        <dbReference type="Proteomes" id="UP001159363"/>
    </source>
</evidence>
<keyword evidence="1" id="KW-0812">Transmembrane</keyword>
<proteinExistence type="predicted"/>
<feature type="transmembrane region" description="Helical" evidence="1">
    <location>
        <begin position="537"/>
        <end position="555"/>
    </location>
</feature>
<evidence type="ECO:0000313" key="2">
    <source>
        <dbReference type="EMBL" id="KAJ8870127.1"/>
    </source>
</evidence>
<dbReference type="Proteomes" id="UP001159363">
    <property type="component" value="Chromosome 12"/>
</dbReference>
<gene>
    <name evidence="2" type="ORF">PR048_029139</name>
</gene>
<keyword evidence="1" id="KW-0472">Membrane</keyword>
<name>A0ABQ9GCI0_9NEOP</name>
<evidence type="ECO:0000256" key="1">
    <source>
        <dbReference type="SAM" id="Phobius"/>
    </source>
</evidence>
<comment type="caution">
    <text evidence="2">The sequence shown here is derived from an EMBL/GenBank/DDBJ whole genome shotgun (WGS) entry which is preliminary data.</text>
</comment>
<keyword evidence="1" id="KW-1133">Transmembrane helix</keyword>
<accession>A0ABQ9GCI0</accession>
<organism evidence="2 3">
    <name type="scientific">Dryococelus australis</name>
    <dbReference type="NCBI Taxonomy" id="614101"/>
    <lineage>
        <taxon>Eukaryota</taxon>
        <taxon>Metazoa</taxon>
        <taxon>Ecdysozoa</taxon>
        <taxon>Arthropoda</taxon>
        <taxon>Hexapoda</taxon>
        <taxon>Insecta</taxon>
        <taxon>Pterygota</taxon>
        <taxon>Neoptera</taxon>
        <taxon>Polyneoptera</taxon>
        <taxon>Phasmatodea</taxon>
        <taxon>Verophasmatodea</taxon>
        <taxon>Anareolatae</taxon>
        <taxon>Phasmatidae</taxon>
        <taxon>Eurycanthinae</taxon>
        <taxon>Dryococelus</taxon>
    </lineage>
</organism>
<protein>
    <submittedName>
        <fullName evidence="2">Uncharacterized protein</fullName>
    </submittedName>
</protein>
<keyword evidence="3" id="KW-1185">Reference proteome</keyword>
<sequence>MFYHNGSFRHFPTAVPFPMKLRTQITAIVTGSVHFVTTARRSENMLTDAIHVNVLNLYEIKSGIMEPKKDREGKAEAAACGLGQRTLTDPACIPPPPNRASVDNTPVSPSGIDYGVESRWRVNNVYMEQRRKCVYGAAPEMCIWSSAGMKGRGKREIPKKTTCLQHQKELPTSVVSGEYSGTRKSNEISPLEATEEVIERQKCQGYDNGATMKGKHSGLQKRILDMNKRACPAANAHEAKSLANLIKDYYTFLSSLVIWKTKEYFEKSKTEDKFKSYLIDSKELASELEILDMTIGGTIIAQRRNKPKQFTYEGEDEPSTPFLHIVLTEKQLNVGTWIGCACKIGRSLSNISKPGHNIRDKRLLVQGIAITTMQYVQLVFPSAILSKYPAIIARDVLSKVTETSAKCKIYEFATASQIPAVISYCQFPLIHIARHFLLISWLVIVCQLVLAGTLTKQALATDYPACAAIPSVNEITSDISEVAFVALILDETTDILQKLHRRPSFNDDAIVIFTTKNHRIELDSVVRPSTMSVHSSFAILTVLVWGCKLALWSVLRMSLDEMTGRSRNKQCDNVLAELDYLFFLTDGVIPVDPPMAVFSFGGALFGFDSIGVGCAARFARFFHSLMLWRGPLQAILVVVHGTVPTLWQAWSWRCSRWWLAAGFRRFICFRWFCRLWLIKESLCLEILINIPCTFYEFLH</sequence>
<feature type="transmembrane region" description="Helical" evidence="1">
    <location>
        <begin position="435"/>
        <end position="454"/>
    </location>
</feature>
<dbReference type="EMBL" id="JARBHB010000013">
    <property type="protein sequence ID" value="KAJ8870127.1"/>
    <property type="molecule type" value="Genomic_DNA"/>
</dbReference>